<dbReference type="Pfam" id="PF02643">
    <property type="entry name" value="DUF192"/>
    <property type="match status" value="1"/>
</dbReference>
<sequence>MIAQEFNEPEQKLGGDSLQVIDRQSNQLIVKDLQTAYTFWSRLRGLMMTKSIPDNYGLHIAPCPSIHTFFMKYSIDVIYLNERKEIIGTEENLSPGRLGKRFSEAESVIELPAGGIKKVSITVGQTLAFVNGENEQVS</sequence>
<evidence type="ECO:0000313" key="1">
    <source>
        <dbReference type="EMBL" id="SFK04961.1"/>
    </source>
</evidence>
<dbReference type="Proteomes" id="UP000183557">
    <property type="component" value="Unassembled WGS sequence"/>
</dbReference>
<dbReference type="InterPro" id="IPR003795">
    <property type="entry name" value="DUF192"/>
</dbReference>
<evidence type="ECO:0008006" key="3">
    <source>
        <dbReference type="Google" id="ProtNLM"/>
    </source>
</evidence>
<proteinExistence type="predicted"/>
<dbReference type="Gene3D" id="2.60.120.1140">
    <property type="entry name" value="Protein of unknown function DUF192"/>
    <property type="match status" value="1"/>
</dbReference>
<dbReference type="AlphaFoldDB" id="A0A1I3WET7"/>
<name>A0A1I3WET7_HALDA</name>
<dbReference type="EMBL" id="FOSB01000006">
    <property type="protein sequence ID" value="SFK04961.1"/>
    <property type="molecule type" value="Genomic_DNA"/>
</dbReference>
<gene>
    <name evidence="1" type="ORF">SAMN04487936_106301</name>
</gene>
<dbReference type="InterPro" id="IPR038695">
    <property type="entry name" value="Saro_0823-like_sf"/>
</dbReference>
<evidence type="ECO:0000313" key="2">
    <source>
        <dbReference type="Proteomes" id="UP000183557"/>
    </source>
</evidence>
<organism evidence="1 2">
    <name type="scientific">Halobacillus dabanensis</name>
    <dbReference type="NCBI Taxonomy" id="240302"/>
    <lineage>
        <taxon>Bacteria</taxon>
        <taxon>Bacillati</taxon>
        <taxon>Bacillota</taxon>
        <taxon>Bacilli</taxon>
        <taxon>Bacillales</taxon>
        <taxon>Bacillaceae</taxon>
        <taxon>Halobacillus</taxon>
    </lineage>
</organism>
<accession>A0A1I3WET7</accession>
<reference evidence="2" key="1">
    <citation type="submission" date="2016-10" db="EMBL/GenBank/DDBJ databases">
        <authorList>
            <person name="Varghese N."/>
            <person name="Submissions S."/>
        </authorList>
    </citation>
    <scope>NUCLEOTIDE SEQUENCE [LARGE SCALE GENOMIC DNA]</scope>
    <source>
        <strain evidence="2">CGMCC 1.3704</strain>
    </source>
</reference>
<keyword evidence="2" id="KW-1185">Reference proteome</keyword>
<protein>
    <recommendedName>
        <fullName evidence="3">DUF192 domain-containing protein</fullName>
    </recommendedName>
</protein>